<proteinExistence type="predicted"/>
<reference evidence="2" key="1">
    <citation type="journal article" date="2020" name="mSystems">
        <title>Genome- and Community-Level Interaction Insights into Carbon Utilization and Element Cycling Functions of Hydrothermarchaeota in Hydrothermal Sediment.</title>
        <authorList>
            <person name="Zhou Z."/>
            <person name="Liu Y."/>
            <person name="Xu W."/>
            <person name="Pan J."/>
            <person name="Luo Z.H."/>
            <person name="Li M."/>
        </authorList>
    </citation>
    <scope>NUCLEOTIDE SEQUENCE [LARGE SCALE GENOMIC DNA]</scope>
    <source>
        <strain evidence="2">SpSt-794</strain>
    </source>
</reference>
<evidence type="ECO:0000256" key="1">
    <source>
        <dbReference type="SAM" id="Phobius"/>
    </source>
</evidence>
<keyword evidence="1" id="KW-1133">Transmembrane helix</keyword>
<accession>A0A7C4U0T7</accession>
<protein>
    <recommendedName>
        <fullName evidence="3">Prepilin-type N-terminal cleavage/methylation domain-containing protein</fullName>
    </recommendedName>
</protein>
<organism evidence="2">
    <name type="scientific">Caldisericum exile</name>
    <dbReference type="NCBI Taxonomy" id="693075"/>
    <lineage>
        <taxon>Bacteria</taxon>
        <taxon>Pseudomonadati</taxon>
        <taxon>Caldisericota/Cryosericota group</taxon>
        <taxon>Caldisericota</taxon>
        <taxon>Caldisericia</taxon>
        <taxon>Caldisericales</taxon>
        <taxon>Caldisericaceae</taxon>
        <taxon>Caldisericum</taxon>
    </lineage>
</organism>
<keyword evidence="1" id="KW-0812">Transmembrane</keyword>
<dbReference type="EMBL" id="DTHV01000077">
    <property type="protein sequence ID" value="HGW60267.1"/>
    <property type="molecule type" value="Genomic_DNA"/>
</dbReference>
<name>A0A7C4U0T7_9BACT</name>
<evidence type="ECO:0000313" key="2">
    <source>
        <dbReference type="EMBL" id="HGW60267.1"/>
    </source>
</evidence>
<gene>
    <name evidence="2" type="ORF">ENV82_02375</name>
</gene>
<dbReference type="InterPro" id="IPR012902">
    <property type="entry name" value="N_methyl_site"/>
</dbReference>
<evidence type="ECO:0008006" key="3">
    <source>
        <dbReference type="Google" id="ProtNLM"/>
    </source>
</evidence>
<dbReference type="AlphaFoldDB" id="A0A7C4U0T7"/>
<sequence>MQDRSIKKGFTVIELVVTFAILLIVLGMVFSGVSSLLRVRTAYDQEMILQQNFRYAVDRITSDLRQGSKPQDATYDIIQKPQDNENTGNAMGEELIFTYYDGTTKWVIGYKMRNTTNGSAIYRAKRQYVSLPTEVLPLQDADYTEPVTDYMKQLIKLYFVRQGGKVVVIMVGSLNYFGKQNTISYTSLIYSRNSNEQTP</sequence>
<keyword evidence="1" id="KW-0472">Membrane</keyword>
<comment type="caution">
    <text evidence="2">The sequence shown here is derived from an EMBL/GenBank/DDBJ whole genome shotgun (WGS) entry which is preliminary data.</text>
</comment>
<dbReference type="Pfam" id="PF07963">
    <property type="entry name" value="N_methyl"/>
    <property type="match status" value="1"/>
</dbReference>
<feature type="transmembrane region" description="Helical" evidence="1">
    <location>
        <begin position="12"/>
        <end position="37"/>
    </location>
</feature>